<dbReference type="SUPFAM" id="SSF53474">
    <property type="entry name" value="alpha/beta-Hydrolases"/>
    <property type="match status" value="1"/>
</dbReference>
<organism evidence="8 9">
    <name type="scientific">Colletotrichum gloeosporioides</name>
    <name type="common">Anthracnose fungus</name>
    <name type="synonym">Glomerella cingulata</name>
    <dbReference type="NCBI Taxonomy" id="474922"/>
    <lineage>
        <taxon>Eukaryota</taxon>
        <taxon>Fungi</taxon>
        <taxon>Dikarya</taxon>
        <taxon>Ascomycota</taxon>
        <taxon>Pezizomycotina</taxon>
        <taxon>Sordariomycetes</taxon>
        <taxon>Hypocreomycetidae</taxon>
        <taxon>Glomerellales</taxon>
        <taxon>Glomerellaceae</taxon>
        <taxon>Colletotrichum</taxon>
        <taxon>Colletotrichum gloeosporioides species complex</taxon>
    </lineage>
</organism>
<dbReference type="SUPFAM" id="SSF75005">
    <property type="entry name" value="Arabinanase/levansucrase/invertase"/>
    <property type="match status" value="1"/>
</dbReference>
<accession>A0A8H4CR40</accession>
<dbReference type="InterPro" id="IPR051795">
    <property type="entry name" value="Glycosyl_Hydrlase_43"/>
</dbReference>
<dbReference type="Gene3D" id="2.115.10.20">
    <property type="entry name" value="Glycosyl hydrolase domain, family 43"/>
    <property type="match status" value="1"/>
</dbReference>
<feature type="site" description="Important for catalytic activity, responsible for pKa modulation of the active site Glu and correct orientation of both the proton donor and substrate" evidence="5">
    <location>
        <position position="144"/>
    </location>
</feature>
<evidence type="ECO:0000256" key="3">
    <source>
        <dbReference type="ARBA" id="ARBA00023295"/>
    </source>
</evidence>
<feature type="active site" description="Proton donor" evidence="4">
    <location>
        <position position="202"/>
    </location>
</feature>
<dbReference type="InterPro" id="IPR041542">
    <property type="entry name" value="GH43_C2"/>
</dbReference>
<gene>
    <name evidence="8" type="ORF">GCG54_00006908</name>
</gene>
<dbReference type="PANTHER" id="PTHR42812">
    <property type="entry name" value="BETA-XYLOSIDASE"/>
    <property type="match status" value="1"/>
</dbReference>
<dbReference type="SUPFAM" id="SSF49899">
    <property type="entry name" value="Concanavalin A-like lectins/glucanases"/>
    <property type="match status" value="1"/>
</dbReference>
<dbReference type="InterPro" id="IPR000639">
    <property type="entry name" value="Epox_hydrolase-like"/>
</dbReference>
<comment type="caution">
    <text evidence="8">The sequence shown here is derived from an EMBL/GenBank/DDBJ whole genome shotgun (WGS) entry which is preliminary data.</text>
</comment>
<name>A0A8H4CR40_COLGL</name>
<dbReference type="InterPro" id="IPR006710">
    <property type="entry name" value="Glyco_hydro_43"/>
</dbReference>
<dbReference type="Gene3D" id="2.60.120.200">
    <property type="match status" value="1"/>
</dbReference>
<dbReference type="InterPro" id="IPR013320">
    <property type="entry name" value="ConA-like_dom_sf"/>
</dbReference>
<reference evidence="8" key="2">
    <citation type="submission" date="2020-03" db="EMBL/GenBank/DDBJ databases">
        <authorList>
            <person name="Fu F.-F."/>
            <person name="Chen J."/>
        </authorList>
    </citation>
    <scope>NUCLEOTIDE SEQUENCE</scope>
    <source>
        <strain evidence="8">Lc1</strain>
    </source>
</reference>
<keyword evidence="3" id="KW-0326">Glycosidase</keyword>
<evidence type="ECO:0000256" key="2">
    <source>
        <dbReference type="ARBA" id="ARBA00022801"/>
    </source>
</evidence>
<feature type="domain" description="Beta-xylosidase C-terminal Concanavalin A-like" evidence="7">
    <location>
        <begin position="359"/>
        <end position="488"/>
    </location>
</feature>
<evidence type="ECO:0000256" key="5">
    <source>
        <dbReference type="PIRSR" id="PIRSR606710-2"/>
    </source>
</evidence>
<dbReference type="Gene3D" id="3.40.50.1820">
    <property type="entry name" value="alpha/beta hydrolase"/>
    <property type="match status" value="1"/>
</dbReference>
<reference evidence="8" key="1">
    <citation type="journal article" date="2020" name="Phytopathology">
        <title>Genome sequence and comparative analysis of Colletotrichum gloeosporioides isolated from Liriodendron leaves.</title>
        <authorList>
            <person name="Fu F.F."/>
            <person name="Hao Z."/>
            <person name="Wang P."/>
            <person name="Lu Y."/>
            <person name="Xue L.J."/>
            <person name="Wei G."/>
            <person name="Tian Y."/>
            <person name="Baishi H."/>
            <person name="Xu H."/>
            <person name="Shi J."/>
            <person name="Cheng T."/>
            <person name="Wang G."/>
            <person name="Yi Y."/>
            <person name="Chen J."/>
        </authorList>
    </citation>
    <scope>NUCLEOTIDE SEQUENCE</scope>
    <source>
        <strain evidence="8">Lc1</strain>
    </source>
</reference>
<dbReference type="Proteomes" id="UP000613401">
    <property type="component" value="Unassembled WGS sequence"/>
</dbReference>
<dbReference type="AlphaFoldDB" id="A0A8H4CR40"/>
<keyword evidence="2" id="KW-0378">Hydrolase</keyword>
<dbReference type="Pfam" id="PF17851">
    <property type="entry name" value="GH43_C2"/>
    <property type="match status" value="1"/>
</dbReference>
<dbReference type="Pfam" id="PF00561">
    <property type="entry name" value="Abhydrolase_1"/>
    <property type="match status" value="1"/>
</dbReference>
<evidence type="ECO:0000313" key="9">
    <source>
        <dbReference type="Proteomes" id="UP000613401"/>
    </source>
</evidence>
<dbReference type="PANTHER" id="PTHR42812:SF12">
    <property type="entry name" value="BETA-XYLOSIDASE-RELATED"/>
    <property type="match status" value="1"/>
</dbReference>
<evidence type="ECO:0000313" key="8">
    <source>
        <dbReference type="EMBL" id="KAF3808287.1"/>
    </source>
</evidence>
<proteinExistence type="inferred from homology"/>
<feature type="active site" description="Proton acceptor" evidence="4">
    <location>
        <position position="18"/>
    </location>
</feature>
<evidence type="ECO:0000259" key="7">
    <source>
        <dbReference type="Pfam" id="PF17851"/>
    </source>
</evidence>
<keyword evidence="9" id="KW-1185">Reference proteome</keyword>
<sequence length="884" mass="98416">MAETKTFRNPIIPGFAPDPSVVFVDGVFYLATSSFHVFPAIPIYASTDLQEWKQIGNAINRKEQLSLERAETAVMPLDTGNIMVSSAGLFAPSIRHHEGRFYIICTNATRRDGEFCLENFYVSTADIWAGEWSDPIYFPFHGIDPSLFFDDDGRAYVQGCWMIDRLKQPSCTIKQFEIDIATGEALSEVKEIWGGYARYDTEGPHFYKRGEWYHLLVAEGGTFEHHMLSIGRSKSIWGPFESWEGNPIMTADGKAEYVQNVGHGELFQDGEGAWWAAVLGVRDEDEAPPLGRETFLTALDWPEGGWPTVQQPTMEFQREVKEAIGARRHLPPSPRDVDLVYIRDPDFDKYEFSGEGEGRVFRLRASGSSISSPSGTATFFGKRQRAMDASASVSLDLTATKSGNTVVAGLALYKDALRHVSLAYDFGSSRLVFDVTTTSEDKKQSVSLDAGSGTTSLSFRVETSAKEYRFFYREKDDEDWKQAGLDDTDSLTKMDPAKLPPWNLPKGVTSRFVDTAPKSLKMHILESVPENKAPETQPPLILLLHGFPNLSYDWRYILPLLANAGYHAVAPDMRGFGRTHNSDLSPIAEDTIRPVFSVHDVVSLLEGLGYESVHTIVGHDLGAVPASLTSIIRKDLVKSLVLMAHPFKGIPAPSASSNKGGGDPDIQASLGKLNPPRKHYKYYNASPGAADEWTNPKGEPLHNFLRGYFHLKSADWVGNKPHPQKSWTAEELAVMPHYYVMRADLSMRGNVELDMAEESQSVLEKLPDTPWLTDADLRVYSEEFGRTKFDRALQWYRAIIDPKQAEDLLPFAGTKIAVPTKYVSGTADWGTYQVPGSLEAMENGTSVEPVCWRSAVHIDGAGHWVNMEQPERCADEILALARSV</sequence>
<dbReference type="InterPro" id="IPR000073">
    <property type="entry name" value="AB_hydrolase_1"/>
</dbReference>
<dbReference type="RefSeq" id="XP_045267446.1">
    <property type="nucleotide sequence ID" value="XM_045406900.1"/>
</dbReference>
<protein>
    <submittedName>
        <fullName evidence="8">Non-reducing end alpha-L-arabinofuranosidase BoGH43B</fullName>
    </submittedName>
</protein>
<dbReference type="PRINTS" id="PR00412">
    <property type="entry name" value="EPOXHYDRLASE"/>
</dbReference>
<evidence type="ECO:0000256" key="4">
    <source>
        <dbReference type="PIRSR" id="PIRSR606710-1"/>
    </source>
</evidence>
<dbReference type="GO" id="GO:0004553">
    <property type="term" value="F:hydrolase activity, hydrolyzing O-glycosyl compounds"/>
    <property type="evidence" value="ECO:0007669"/>
    <property type="project" value="InterPro"/>
</dbReference>
<dbReference type="InterPro" id="IPR029058">
    <property type="entry name" value="AB_hydrolase_fold"/>
</dbReference>
<feature type="domain" description="AB hydrolase-1" evidence="6">
    <location>
        <begin position="539"/>
        <end position="645"/>
    </location>
</feature>
<dbReference type="Pfam" id="PF04616">
    <property type="entry name" value="Glyco_hydro_43"/>
    <property type="match status" value="1"/>
</dbReference>
<dbReference type="GeneID" id="69014054"/>
<dbReference type="GO" id="GO:0005975">
    <property type="term" value="P:carbohydrate metabolic process"/>
    <property type="evidence" value="ECO:0007669"/>
    <property type="project" value="InterPro"/>
</dbReference>
<evidence type="ECO:0000256" key="1">
    <source>
        <dbReference type="ARBA" id="ARBA00009865"/>
    </source>
</evidence>
<comment type="similarity">
    <text evidence="1">Belongs to the glycosyl hydrolase 43 family.</text>
</comment>
<evidence type="ECO:0000259" key="6">
    <source>
        <dbReference type="Pfam" id="PF00561"/>
    </source>
</evidence>
<dbReference type="InterPro" id="IPR023296">
    <property type="entry name" value="Glyco_hydro_beta-prop_sf"/>
</dbReference>
<dbReference type="CDD" id="cd18617">
    <property type="entry name" value="GH43_XynB-like"/>
    <property type="match status" value="1"/>
</dbReference>
<dbReference type="EMBL" id="WVTB01000022">
    <property type="protein sequence ID" value="KAF3808287.1"/>
    <property type="molecule type" value="Genomic_DNA"/>
</dbReference>